<dbReference type="Proteomes" id="UP000472971">
    <property type="component" value="Unassembled WGS sequence"/>
</dbReference>
<dbReference type="SUPFAM" id="SSF53850">
    <property type="entry name" value="Periplasmic binding protein-like II"/>
    <property type="match status" value="1"/>
</dbReference>
<keyword evidence="4" id="KW-1185">Reference proteome</keyword>
<accession>A0A6B3W038</accession>
<protein>
    <recommendedName>
        <fullName evidence="1">LysR substrate-binding domain-containing protein</fullName>
    </recommendedName>
</protein>
<name>A0A6B3W038_9BACI</name>
<sequence>MEPAASFRFPIVLQLFTEKYPTVRIRVLMHQVNKLHEMLQNGEIDLAICTELLKVSIHLFLNHYLMKKLFYICQSIIL</sequence>
<dbReference type="EMBL" id="JACEIO010000008">
    <property type="protein sequence ID" value="MBA4536587.1"/>
    <property type="molecule type" value="Genomic_DNA"/>
</dbReference>
<reference evidence="3 4" key="1">
    <citation type="submission" date="2020-02" db="EMBL/GenBank/DDBJ databases">
        <title>Bacillus aquiflavi sp. nov., isolated from yellow water of strong flavor Chinese baijiu in Yibin region of China.</title>
        <authorList>
            <person name="Xie J."/>
        </authorList>
    </citation>
    <scope>NUCLEOTIDE SEQUENCE [LARGE SCALE GENOMIC DNA]</scope>
    <source>
        <strain evidence="3 4">3H-10</strain>
    </source>
</reference>
<evidence type="ECO:0000313" key="5">
    <source>
        <dbReference type="Proteomes" id="UP000570010"/>
    </source>
</evidence>
<evidence type="ECO:0000313" key="3">
    <source>
        <dbReference type="EMBL" id="NEY80954.1"/>
    </source>
</evidence>
<dbReference type="Pfam" id="PF03466">
    <property type="entry name" value="LysR_substrate"/>
    <property type="match status" value="1"/>
</dbReference>
<dbReference type="EMBL" id="JAAIWN010000008">
    <property type="protein sequence ID" value="NEY80954.1"/>
    <property type="molecule type" value="Genomic_DNA"/>
</dbReference>
<dbReference type="InterPro" id="IPR005119">
    <property type="entry name" value="LysR_subst-bd"/>
</dbReference>
<dbReference type="Proteomes" id="UP000570010">
    <property type="component" value="Unassembled WGS sequence"/>
</dbReference>
<reference evidence="2 5" key="2">
    <citation type="submission" date="2020-07" db="EMBL/GenBank/DDBJ databases">
        <authorList>
            <person name="Feng H."/>
        </authorList>
    </citation>
    <scope>NUCLEOTIDE SEQUENCE [LARGE SCALE GENOMIC DNA]</scope>
    <source>
        <strain evidence="2">S-12</strain>
        <strain evidence="5">s-12</strain>
    </source>
</reference>
<dbReference type="Gene3D" id="3.40.190.10">
    <property type="entry name" value="Periplasmic binding protein-like II"/>
    <property type="match status" value="1"/>
</dbReference>
<organism evidence="3 4">
    <name type="scientific">Bacillus aquiflavi</name>
    <dbReference type="NCBI Taxonomy" id="2672567"/>
    <lineage>
        <taxon>Bacteria</taxon>
        <taxon>Bacillati</taxon>
        <taxon>Bacillota</taxon>
        <taxon>Bacilli</taxon>
        <taxon>Bacillales</taxon>
        <taxon>Bacillaceae</taxon>
        <taxon>Bacillus</taxon>
    </lineage>
</organism>
<gene>
    <name evidence="3" type="ORF">G4D64_05295</name>
    <name evidence="2" type="ORF">H1Z61_05335</name>
</gene>
<evidence type="ECO:0000313" key="4">
    <source>
        <dbReference type="Proteomes" id="UP000472971"/>
    </source>
</evidence>
<evidence type="ECO:0000313" key="2">
    <source>
        <dbReference type="EMBL" id="MBA4536587.1"/>
    </source>
</evidence>
<comment type="caution">
    <text evidence="3">The sequence shown here is derived from an EMBL/GenBank/DDBJ whole genome shotgun (WGS) entry which is preliminary data.</text>
</comment>
<dbReference type="AlphaFoldDB" id="A0A6B3W038"/>
<proteinExistence type="predicted"/>
<evidence type="ECO:0000259" key="1">
    <source>
        <dbReference type="Pfam" id="PF03466"/>
    </source>
</evidence>
<feature type="domain" description="LysR substrate-binding" evidence="1">
    <location>
        <begin position="4"/>
        <end position="52"/>
    </location>
</feature>